<name>A0A1S1P8V1_METEX</name>
<evidence type="ECO:0000256" key="1">
    <source>
        <dbReference type="SAM" id="MobiDB-lite"/>
    </source>
</evidence>
<evidence type="ECO:0008006" key="5">
    <source>
        <dbReference type="Google" id="ProtNLM"/>
    </source>
</evidence>
<feature type="chain" id="PRO_5012029003" description="Cobalt transporter" evidence="2">
    <location>
        <begin position="28"/>
        <end position="127"/>
    </location>
</feature>
<evidence type="ECO:0000313" key="4">
    <source>
        <dbReference type="Proteomes" id="UP000180215"/>
    </source>
</evidence>
<dbReference type="EMBL" id="MNAO01000007">
    <property type="protein sequence ID" value="OHV18110.1"/>
    <property type="molecule type" value="Genomic_DNA"/>
</dbReference>
<gene>
    <name evidence="3" type="ORF">BK022_01435</name>
</gene>
<feature type="region of interest" description="Disordered" evidence="1">
    <location>
        <begin position="50"/>
        <end position="72"/>
    </location>
</feature>
<organism evidence="3 4">
    <name type="scientific">Methylorubrum extorquens</name>
    <name type="common">Methylobacterium dichloromethanicum</name>
    <name type="synonym">Methylobacterium extorquens</name>
    <dbReference type="NCBI Taxonomy" id="408"/>
    <lineage>
        <taxon>Bacteria</taxon>
        <taxon>Pseudomonadati</taxon>
        <taxon>Pseudomonadota</taxon>
        <taxon>Alphaproteobacteria</taxon>
        <taxon>Hyphomicrobiales</taxon>
        <taxon>Methylobacteriaceae</taxon>
        <taxon>Methylorubrum</taxon>
    </lineage>
</organism>
<dbReference type="AlphaFoldDB" id="A0A1S1P8V1"/>
<protein>
    <recommendedName>
        <fullName evidence="5">Cobalt transporter</fullName>
    </recommendedName>
</protein>
<evidence type="ECO:0000256" key="2">
    <source>
        <dbReference type="SAM" id="SignalP"/>
    </source>
</evidence>
<feature type="signal peptide" evidence="2">
    <location>
        <begin position="1"/>
        <end position="27"/>
    </location>
</feature>
<dbReference type="Proteomes" id="UP000180215">
    <property type="component" value="Unassembled WGS sequence"/>
</dbReference>
<evidence type="ECO:0000313" key="3">
    <source>
        <dbReference type="EMBL" id="OHV18110.1"/>
    </source>
</evidence>
<comment type="caution">
    <text evidence="3">The sequence shown here is derived from an EMBL/GenBank/DDBJ whole genome shotgun (WGS) entry which is preliminary data.</text>
</comment>
<proteinExistence type="predicted"/>
<reference evidence="3 4" key="1">
    <citation type="submission" date="2016-10" db="EMBL/GenBank/DDBJ databases">
        <title>Draft genome sequence of Methylobacterium extorquens CP3, a seed endophyte of Crotalaria pumila with plant growth-promoting and metal tolerance properties.</title>
        <authorList>
            <person name="Sanchez-Lopez A.S."/>
            <person name="Van Hamme J.D."/>
            <person name="Thijs S."/>
            <person name="Mcammond B.M."/>
            <person name="Stevens V."/>
            <person name="Gonzalez-Chavez M.D.C."/>
            <person name="Vangronsveld J."/>
        </authorList>
    </citation>
    <scope>NUCLEOTIDE SEQUENCE [LARGE SCALE GENOMIC DNA]</scope>
    <source>
        <strain evidence="3 4">CP3</strain>
    </source>
</reference>
<accession>A0A1S1P8V1</accession>
<sequence>MSTIWPLWRSSLAVFLAVTLVALSVPAAGHSHGGAAHVAHAFVDAVGHPEASGSEQVADLSDGADSADDKAAAGPCGLNCHHTSFVRWDFPVVAVSWEPERMLTGIREIEFDSVAPEMLPEPPRTFA</sequence>
<keyword evidence="2" id="KW-0732">Signal</keyword>